<dbReference type="InterPro" id="IPR052021">
    <property type="entry name" value="Type-I_RS_S_subunit"/>
</dbReference>
<evidence type="ECO:0000313" key="4">
    <source>
        <dbReference type="EMBL" id="MCZ3373586.1"/>
    </source>
</evidence>
<keyword evidence="5" id="KW-1185">Reference proteome</keyword>
<dbReference type="EMBL" id="JAPVER010000020">
    <property type="protein sequence ID" value="MCZ3367266.1"/>
    <property type="molecule type" value="Genomic_DNA"/>
</dbReference>
<comment type="caution">
    <text evidence="4">The sequence shown here is derived from an EMBL/GenBank/DDBJ whole genome shotgun (WGS) entry which is preliminary data.</text>
</comment>
<keyword evidence="1" id="KW-0680">Restriction system</keyword>
<dbReference type="InterPro" id="IPR044946">
    <property type="entry name" value="Restrct_endonuc_typeI_TRD_sf"/>
</dbReference>
<sequence length="191" mass="21810">MEEINLSDAAEISSGLTLARFKAKKISNAEEIKNYYHITLKSVEDNKIDLNLLEPLKANRGIEEHYLLKKGDIVIKLSPPYNAAMVDFNCENIVVPPNFAIIRSKGDFDPEYLAFVLNGSFVRLQLNRLVEGGALSIIKKSSLNQIRIRTRDMQEQVKYAKLLSLLSKRKELKLRIIELEDLLKENILLNI</sequence>
<gene>
    <name evidence="4" type="ORF">O3H35_13135</name>
    <name evidence="3" type="ORF">O3H54_15355</name>
</gene>
<name>A0A9E5A6U2_9EURY</name>
<dbReference type="EMBL" id="JAPVES010000030">
    <property type="protein sequence ID" value="MCZ3373586.1"/>
    <property type="molecule type" value="Genomic_DNA"/>
</dbReference>
<evidence type="ECO:0000313" key="3">
    <source>
        <dbReference type="EMBL" id="MCZ3367266.1"/>
    </source>
</evidence>
<evidence type="ECO:0008006" key="6">
    <source>
        <dbReference type="Google" id="ProtNLM"/>
    </source>
</evidence>
<organism evidence="4">
    <name type="scientific">Methanobacterium veterum</name>
    <dbReference type="NCBI Taxonomy" id="408577"/>
    <lineage>
        <taxon>Archaea</taxon>
        <taxon>Methanobacteriati</taxon>
        <taxon>Methanobacteriota</taxon>
        <taxon>Methanomada group</taxon>
        <taxon>Methanobacteria</taxon>
        <taxon>Methanobacteriales</taxon>
        <taxon>Methanobacteriaceae</taxon>
        <taxon>Methanobacterium</taxon>
    </lineage>
</organism>
<dbReference type="GO" id="GO:0003677">
    <property type="term" value="F:DNA binding"/>
    <property type="evidence" value="ECO:0007669"/>
    <property type="project" value="UniProtKB-KW"/>
</dbReference>
<evidence type="ECO:0000313" key="5">
    <source>
        <dbReference type="Proteomes" id="UP001068021"/>
    </source>
</evidence>
<dbReference type="AlphaFoldDB" id="A0A9E5A6U2"/>
<dbReference type="Gene3D" id="3.90.220.20">
    <property type="entry name" value="DNA methylase specificity domains"/>
    <property type="match status" value="1"/>
</dbReference>
<accession>A0A9E5A6U2</accession>
<evidence type="ECO:0000256" key="1">
    <source>
        <dbReference type="ARBA" id="ARBA00022747"/>
    </source>
</evidence>
<keyword evidence="2" id="KW-0238">DNA-binding</keyword>
<protein>
    <recommendedName>
        <fullName evidence="6">Restriction endonuclease subunit S</fullName>
    </recommendedName>
</protein>
<dbReference type="RefSeq" id="WP_048082517.1">
    <property type="nucleotide sequence ID" value="NZ_JAPVER010000020.1"/>
</dbReference>
<dbReference type="GO" id="GO:0009307">
    <property type="term" value="P:DNA restriction-modification system"/>
    <property type="evidence" value="ECO:0007669"/>
    <property type="project" value="UniProtKB-KW"/>
</dbReference>
<dbReference type="PANTHER" id="PTHR30408">
    <property type="entry name" value="TYPE-1 RESTRICTION ENZYME ECOKI SPECIFICITY PROTEIN"/>
    <property type="match status" value="1"/>
</dbReference>
<dbReference type="PANTHER" id="PTHR30408:SF13">
    <property type="entry name" value="TYPE I RESTRICTION ENZYME HINDI SPECIFICITY SUBUNIT"/>
    <property type="match status" value="1"/>
</dbReference>
<dbReference type="Proteomes" id="UP001068021">
    <property type="component" value="Unassembled WGS sequence"/>
</dbReference>
<reference evidence="4" key="1">
    <citation type="submission" date="2022-12" db="EMBL/GenBank/DDBJ databases">
        <title>Reclassification of two methanogenic archaea species isolated from the Kolyma lowland permafrost.</title>
        <authorList>
            <person name="Trubitsyn V.E."/>
            <person name="Rivkina E.M."/>
            <person name="Shcherbakova V.A."/>
        </authorList>
    </citation>
    <scope>NUCLEOTIDE SEQUENCE</scope>
    <source>
        <strain evidence="3">M2</strain>
        <strain evidence="4">MK4</strain>
    </source>
</reference>
<proteinExistence type="predicted"/>
<dbReference type="SUPFAM" id="SSF116734">
    <property type="entry name" value="DNA methylase specificity domain"/>
    <property type="match status" value="1"/>
</dbReference>
<dbReference type="Proteomes" id="UP001074446">
    <property type="component" value="Unassembled WGS sequence"/>
</dbReference>
<evidence type="ECO:0000256" key="2">
    <source>
        <dbReference type="ARBA" id="ARBA00023125"/>
    </source>
</evidence>